<proteinExistence type="predicted"/>
<dbReference type="Gene3D" id="3.40.50.10140">
    <property type="entry name" value="Toll/interleukin-1 receptor homology (TIR) domain"/>
    <property type="match status" value="1"/>
</dbReference>
<protein>
    <recommendedName>
        <fullName evidence="1">TIR domain-containing protein</fullName>
    </recommendedName>
</protein>
<dbReference type="RefSeq" id="WP_192758323.1">
    <property type="nucleotide sequence ID" value="NZ_JADBDZ010000001.1"/>
</dbReference>
<dbReference type="SUPFAM" id="SSF52200">
    <property type="entry name" value="Toll/Interleukin receptor TIR domain"/>
    <property type="match status" value="1"/>
</dbReference>
<dbReference type="InterPro" id="IPR000157">
    <property type="entry name" value="TIR_dom"/>
</dbReference>
<dbReference type="Proteomes" id="UP000627838">
    <property type="component" value="Unassembled WGS sequence"/>
</dbReference>
<keyword evidence="3" id="KW-1185">Reference proteome</keyword>
<organism evidence="2 3">
    <name type="scientific">Actinomadura algeriensis</name>
    <dbReference type="NCBI Taxonomy" id="1679523"/>
    <lineage>
        <taxon>Bacteria</taxon>
        <taxon>Bacillati</taxon>
        <taxon>Actinomycetota</taxon>
        <taxon>Actinomycetes</taxon>
        <taxon>Streptosporangiales</taxon>
        <taxon>Thermomonosporaceae</taxon>
        <taxon>Actinomadura</taxon>
    </lineage>
</organism>
<dbReference type="InterPro" id="IPR035897">
    <property type="entry name" value="Toll_tir_struct_dom_sf"/>
</dbReference>
<accession>A0ABR9JLM1</accession>
<comment type="caution">
    <text evidence="2">The sequence shown here is derived from an EMBL/GenBank/DDBJ whole genome shotgun (WGS) entry which is preliminary data.</text>
</comment>
<dbReference type="Pfam" id="PF13676">
    <property type="entry name" value="TIR_2"/>
    <property type="match status" value="1"/>
</dbReference>
<feature type="domain" description="TIR" evidence="1">
    <location>
        <begin position="1"/>
        <end position="147"/>
    </location>
</feature>
<dbReference type="PROSITE" id="PS50104">
    <property type="entry name" value="TIR"/>
    <property type="match status" value="1"/>
</dbReference>
<gene>
    <name evidence="2" type="ORF">H4W34_001290</name>
</gene>
<dbReference type="EMBL" id="JADBDZ010000001">
    <property type="protein sequence ID" value="MBE1531457.1"/>
    <property type="molecule type" value="Genomic_DNA"/>
</dbReference>
<reference evidence="2 3" key="1">
    <citation type="submission" date="2020-10" db="EMBL/GenBank/DDBJ databases">
        <title>Sequencing the genomes of 1000 actinobacteria strains.</title>
        <authorList>
            <person name="Klenk H.-P."/>
        </authorList>
    </citation>
    <scope>NUCLEOTIDE SEQUENCE [LARGE SCALE GENOMIC DNA]</scope>
    <source>
        <strain evidence="2 3">DSM 46744</strain>
    </source>
</reference>
<evidence type="ECO:0000259" key="1">
    <source>
        <dbReference type="PROSITE" id="PS50104"/>
    </source>
</evidence>
<sequence length="208" mass="23230">MPEIFINYRTDDGESVAAWLDRELSARFGWETIFRASKSIPLGDDYRDELLDGVRRSDALLALIGVHWLEARENDRRKLDLPDDWVRKEIIEAFDNGVRVIPVLLGSARLPTADRLPPELEALAVCQHTRLDPRNLDADIERLARELARLVPGLEKPEPPKPEAEGRIVNNVNDNARAGVVGQVDGNVTFGTGSFLDAEDRSGRGDGR</sequence>
<evidence type="ECO:0000313" key="3">
    <source>
        <dbReference type="Proteomes" id="UP000627838"/>
    </source>
</evidence>
<evidence type="ECO:0000313" key="2">
    <source>
        <dbReference type="EMBL" id="MBE1531457.1"/>
    </source>
</evidence>
<name>A0ABR9JLM1_9ACTN</name>